<proteinExistence type="inferred from homology"/>
<feature type="binding site" evidence="9">
    <location>
        <position position="69"/>
    </location>
    <ligand>
        <name>substrate</name>
    </ligand>
</feature>
<evidence type="ECO:0000256" key="5">
    <source>
        <dbReference type="ARBA" id="ARBA00022741"/>
    </source>
</evidence>
<keyword evidence="12" id="KW-1185">Reference proteome</keyword>
<dbReference type="NCBIfam" id="TIGR00016">
    <property type="entry name" value="ackA"/>
    <property type="match status" value="1"/>
</dbReference>
<keyword evidence="4 9" id="KW-0479">Metal-binding</keyword>
<comment type="subunit">
    <text evidence="9">Homodimer.</text>
</comment>
<dbReference type="EC" id="2.7.2.1" evidence="9"/>
<dbReference type="InterPro" id="IPR000890">
    <property type="entry name" value="Aliphatic_acid_kin_short-chain"/>
</dbReference>
<keyword evidence="2 9" id="KW-0963">Cytoplasm</keyword>
<organism evidence="11 12">
    <name type="scientific">Frigoriglobus tundricola</name>
    <dbReference type="NCBI Taxonomy" id="2774151"/>
    <lineage>
        <taxon>Bacteria</taxon>
        <taxon>Pseudomonadati</taxon>
        <taxon>Planctomycetota</taxon>
        <taxon>Planctomycetia</taxon>
        <taxon>Gemmatales</taxon>
        <taxon>Gemmataceae</taxon>
        <taxon>Frigoriglobus</taxon>
    </lineage>
</organism>
<evidence type="ECO:0000256" key="3">
    <source>
        <dbReference type="ARBA" id="ARBA00022679"/>
    </source>
</evidence>
<dbReference type="RefSeq" id="WP_171469606.1">
    <property type="nucleotide sequence ID" value="NZ_CP053452.2"/>
</dbReference>
<dbReference type="GO" id="GO:0008776">
    <property type="term" value="F:acetate kinase activity"/>
    <property type="evidence" value="ECO:0007669"/>
    <property type="project" value="UniProtKB-UniRule"/>
</dbReference>
<evidence type="ECO:0000256" key="2">
    <source>
        <dbReference type="ARBA" id="ARBA00022490"/>
    </source>
</evidence>
<dbReference type="UniPathway" id="UPA00340">
    <property type="reaction ID" value="UER00458"/>
</dbReference>
<keyword evidence="7 9" id="KW-0067">ATP-binding</keyword>
<evidence type="ECO:0000256" key="1">
    <source>
        <dbReference type="ARBA" id="ARBA00008748"/>
    </source>
</evidence>
<dbReference type="Proteomes" id="UP000503447">
    <property type="component" value="Chromosome"/>
</dbReference>
<dbReference type="InterPro" id="IPR004372">
    <property type="entry name" value="Ac/propionate_kinase"/>
</dbReference>
<dbReference type="InterPro" id="IPR023865">
    <property type="entry name" value="Aliphatic_acid_kinase_CS"/>
</dbReference>
<comment type="caution">
    <text evidence="9">Lacks conserved residue(s) required for the propagation of feature annotation.</text>
</comment>
<dbReference type="InterPro" id="IPR043129">
    <property type="entry name" value="ATPase_NBD"/>
</dbReference>
<keyword evidence="8 9" id="KW-0460">Magnesium</keyword>
<gene>
    <name evidence="9" type="primary">ackA</name>
    <name evidence="11" type="ORF">FTUN_0920</name>
</gene>
<name>A0A6M5YIN8_9BACT</name>
<protein>
    <recommendedName>
        <fullName evidence="9">Acetate kinase</fullName>
        <ecNumber evidence="9">2.7.2.1</ecNumber>
    </recommendedName>
    <alternativeName>
        <fullName evidence="9">Acetokinase</fullName>
    </alternativeName>
</protein>
<feature type="site" description="Transition state stabilizer" evidence="9">
    <location>
        <position position="218"/>
    </location>
</feature>
<accession>A0A6M5YIN8</accession>
<evidence type="ECO:0000256" key="10">
    <source>
        <dbReference type="RuleBase" id="RU003835"/>
    </source>
</evidence>
<dbReference type="AlphaFoldDB" id="A0A6M5YIN8"/>
<dbReference type="Gene3D" id="3.30.420.40">
    <property type="match status" value="2"/>
</dbReference>
<dbReference type="PROSITE" id="PS01076">
    <property type="entry name" value="ACETATE_KINASE_2"/>
    <property type="match status" value="1"/>
</dbReference>
<comment type="similarity">
    <text evidence="1 9 10">Belongs to the acetokinase family.</text>
</comment>
<comment type="pathway">
    <text evidence="9">Metabolic intermediate biosynthesis; acetyl-CoA biosynthesis; acetyl-CoA from acetate: step 1/2.</text>
</comment>
<feature type="binding site" evidence="9">
    <location>
        <begin position="307"/>
        <end position="311"/>
    </location>
    <ligand>
        <name>ATP</name>
        <dbReference type="ChEBI" id="CHEBI:30616"/>
    </ligand>
</feature>
<dbReference type="Pfam" id="PF00871">
    <property type="entry name" value="Acetate_kinase"/>
    <property type="match status" value="1"/>
</dbReference>
<evidence type="ECO:0000256" key="9">
    <source>
        <dbReference type="HAMAP-Rule" id="MF_00020"/>
    </source>
</evidence>
<evidence type="ECO:0000256" key="4">
    <source>
        <dbReference type="ARBA" id="ARBA00022723"/>
    </source>
</evidence>
<reference evidence="12" key="1">
    <citation type="submission" date="2020-05" db="EMBL/GenBank/DDBJ databases">
        <title>Frigoriglobus tundricola gen. nov., sp. nov., a psychrotolerant cellulolytic planctomycete of the family Gemmataceae with two divergent copies of 16S rRNA gene.</title>
        <authorList>
            <person name="Kulichevskaya I.S."/>
            <person name="Ivanova A.A."/>
            <person name="Naumoff D.G."/>
            <person name="Beletsky A.V."/>
            <person name="Rijpstra W.I.C."/>
            <person name="Sinninghe Damste J.S."/>
            <person name="Mardanov A.V."/>
            <person name="Ravin N.V."/>
            <person name="Dedysh S.N."/>
        </authorList>
    </citation>
    <scope>NUCLEOTIDE SEQUENCE [LARGE SCALE GENOMIC DNA]</scope>
    <source>
        <strain evidence="12">PL17</strain>
    </source>
</reference>
<dbReference type="GO" id="GO:0005524">
    <property type="term" value="F:ATP binding"/>
    <property type="evidence" value="ECO:0007669"/>
    <property type="project" value="UniProtKB-KW"/>
</dbReference>
<comment type="subcellular location">
    <subcellularLocation>
        <location evidence="9">Cytoplasm</location>
    </subcellularLocation>
</comment>
<feature type="active site" description="Proton donor/acceptor" evidence="9">
    <location>
        <position position="126"/>
    </location>
</feature>
<dbReference type="PRINTS" id="PR00471">
    <property type="entry name" value="ACETATEKNASE"/>
</dbReference>
<feature type="binding site" evidence="9">
    <location>
        <position position="358"/>
    </location>
    <ligand>
        <name>Mg(2+)</name>
        <dbReference type="ChEBI" id="CHEBI:18420"/>
    </ligand>
</feature>
<dbReference type="KEGG" id="ftj:FTUN_0920"/>
<dbReference type="GO" id="GO:0006083">
    <property type="term" value="P:acetate metabolic process"/>
    <property type="evidence" value="ECO:0007669"/>
    <property type="project" value="TreeGrafter"/>
</dbReference>
<dbReference type="EMBL" id="CP053452">
    <property type="protein sequence ID" value="QJW93414.1"/>
    <property type="molecule type" value="Genomic_DNA"/>
</dbReference>
<feature type="binding site" evidence="9">
    <location>
        <begin position="185"/>
        <end position="189"/>
    </location>
    <ligand>
        <name>ATP</name>
        <dbReference type="ChEBI" id="CHEBI:30616"/>
    </ligand>
</feature>
<dbReference type="HAMAP" id="MF_00020">
    <property type="entry name" value="Acetate_kinase"/>
    <property type="match status" value="1"/>
</dbReference>
<evidence type="ECO:0000256" key="7">
    <source>
        <dbReference type="ARBA" id="ARBA00022840"/>
    </source>
</evidence>
<evidence type="ECO:0000313" key="11">
    <source>
        <dbReference type="EMBL" id="QJW93414.1"/>
    </source>
</evidence>
<sequence length="384" mass="40394">MTLDHSAGATRVLAVNGGSSSVKFAVFGAGDPPQERARGKIERAGAARAVLDALEGQGALSGLAGIGHRLVHGGPEHTAPALVTPDLLRDLDRLKALDPTHLPAELELIAAFAARCPGVPQVACFDTAFHRDLPTVARTLPIPRRYQAQGVRRYGFHGISYEYLLEELARIAGAEAAHGRVVFAHLGSGASLAAVHNGRCIDTTMGFTPTGGLVMGTRTGDLDPGVLIYFLRSEKPSADQLDALVNRESGLRGISETSADVRDLLAHEASDPRAAEAVAVFCYQARKWIGAMAAALNGLDTLVFSGGIGENAPLVRARICEGLSFFGVRLAEERNSTSAPIISEAAAPVTVRVIPTNEESMMARSVFRLLAKTSVPPPQGPPHG</sequence>
<comment type="function">
    <text evidence="9">Catalyzes the formation of acetyl phosphate from acetate and ATP. Can also catalyze the reverse reaction.</text>
</comment>
<comment type="cofactor">
    <cofactor evidence="9">
        <name>Mg(2+)</name>
        <dbReference type="ChEBI" id="CHEBI:18420"/>
    </cofactor>
    <cofactor evidence="9">
        <name>Mn(2+)</name>
        <dbReference type="ChEBI" id="CHEBI:29035"/>
    </cofactor>
    <text evidence="9">Mg(2+). Can also accept Mn(2+).</text>
</comment>
<keyword evidence="6 9" id="KW-0418">Kinase</keyword>
<evidence type="ECO:0000256" key="8">
    <source>
        <dbReference type="ARBA" id="ARBA00022842"/>
    </source>
</evidence>
<keyword evidence="3 9" id="KW-0808">Transferase</keyword>
<dbReference type="PANTHER" id="PTHR21060">
    <property type="entry name" value="ACETATE KINASE"/>
    <property type="match status" value="1"/>
</dbReference>
<evidence type="ECO:0000313" key="12">
    <source>
        <dbReference type="Proteomes" id="UP000503447"/>
    </source>
</evidence>
<dbReference type="SUPFAM" id="SSF53067">
    <property type="entry name" value="Actin-like ATPase domain"/>
    <property type="match status" value="2"/>
</dbReference>
<keyword evidence="5 9" id="KW-0547">Nucleotide-binding</keyword>
<dbReference type="PANTHER" id="PTHR21060:SF21">
    <property type="entry name" value="ACETATE KINASE"/>
    <property type="match status" value="1"/>
</dbReference>
<feature type="binding site" evidence="9">
    <location>
        <begin position="260"/>
        <end position="262"/>
    </location>
    <ligand>
        <name>ATP</name>
        <dbReference type="ChEBI" id="CHEBI:30616"/>
    </ligand>
</feature>
<feature type="site" description="Transition state stabilizer" evidence="9">
    <location>
        <position position="157"/>
    </location>
</feature>
<dbReference type="PROSITE" id="PS01075">
    <property type="entry name" value="ACETATE_KINASE_1"/>
    <property type="match status" value="1"/>
</dbReference>
<dbReference type="GO" id="GO:0000287">
    <property type="term" value="F:magnesium ion binding"/>
    <property type="evidence" value="ECO:0007669"/>
    <property type="project" value="UniProtKB-UniRule"/>
</dbReference>
<comment type="catalytic activity">
    <reaction evidence="9">
        <text>acetate + ATP = acetyl phosphate + ADP</text>
        <dbReference type="Rhea" id="RHEA:11352"/>
        <dbReference type="ChEBI" id="CHEBI:22191"/>
        <dbReference type="ChEBI" id="CHEBI:30089"/>
        <dbReference type="ChEBI" id="CHEBI:30616"/>
        <dbReference type="ChEBI" id="CHEBI:456216"/>
        <dbReference type="EC" id="2.7.2.1"/>
    </reaction>
</comment>
<evidence type="ECO:0000256" key="6">
    <source>
        <dbReference type="ARBA" id="ARBA00022777"/>
    </source>
</evidence>
<dbReference type="PIRSF" id="PIRSF000722">
    <property type="entry name" value="Acetate_prop_kin"/>
    <property type="match status" value="1"/>
</dbReference>
<dbReference type="GO" id="GO:0006085">
    <property type="term" value="P:acetyl-CoA biosynthetic process"/>
    <property type="evidence" value="ECO:0007669"/>
    <property type="project" value="UniProtKB-UniRule"/>
</dbReference>
<dbReference type="GO" id="GO:0005829">
    <property type="term" value="C:cytosol"/>
    <property type="evidence" value="ECO:0007669"/>
    <property type="project" value="TreeGrafter"/>
</dbReference>